<evidence type="ECO:0000313" key="2">
    <source>
        <dbReference type="Proteomes" id="UP001203880"/>
    </source>
</evidence>
<protein>
    <submittedName>
        <fullName evidence="1">Uncharacterized protein</fullName>
    </submittedName>
</protein>
<organism evidence="1 2">
    <name type="scientific">Ruegeria spongiae</name>
    <dbReference type="NCBI Taxonomy" id="2942209"/>
    <lineage>
        <taxon>Bacteria</taxon>
        <taxon>Pseudomonadati</taxon>
        <taxon>Pseudomonadota</taxon>
        <taxon>Alphaproteobacteria</taxon>
        <taxon>Rhodobacterales</taxon>
        <taxon>Roseobacteraceae</taxon>
        <taxon>Ruegeria</taxon>
    </lineage>
</organism>
<sequence length="85" mass="9206">QYIRELESENRRLTNELSEASKQTRAKLFLDEATKTLAGWQAWSAVAAGALFVASQFGGSAEALGSCLESISPSSPELFEPLTEI</sequence>
<proteinExistence type="predicted"/>
<gene>
    <name evidence="1" type="ORF">M3P21_14820</name>
</gene>
<name>A0ABT0Q5X9_9RHOB</name>
<accession>A0ABT0Q5X9</accession>
<dbReference type="RefSeq" id="WP_249711006.1">
    <property type="nucleotide sequence ID" value="NZ_JAMFMB010000018.1"/>
</dbReference>
<reference evidence="1" key="1">
    <citation type="submission" date="2022-05" db="EMBL/GenBank/DDBJ databases">
        <authorList>
            <person name="Park J.-S."/>
        </authorList>
    </citation>
    <scope>NUCLEOTIDE SEQUENCE</scope>
    <source>
        <strain evidence="1">2012CJ41-6</strain>
    </source>
</reference>
<dbReference type="EMBL" id="JAMFMB010000018">
    <property type="protein sequence ID" value="MCL6284807.1"/>
    <property type="molecule type" value="Genomic_DNA"/>
</dbReference>
<comment type="caution">
    <text evidence="1">The sequence shown here is derived from an EMBL/GenBank/DDBJ whole genome shotgun (WGS) entry which is preliminary data.</text>
</comment>
<feature type="non-terminal residue" evidence="1">
    <location>
        <position position="1"/>
    </location>
</feature>
<keyword evidence="2" id="KW-1185">Reference proteome</keyword>
<evidence type="ECO:0000313" key="1">
    <source>
        <dbReference type="EMBL" id="MCL6284807.1"/>
    </source>
</evidence>
<dbReference type="Proteomes" id="UP001203880">
    <property type="component" value="Unassembled WGS sequence"/>
</dbReference>